<comment type="caution">
    <text evidence="1">The sequence shown here is derived from an EMBL/GenBank/DDBJ whole genome shotgun (WGS) entry which is preliminary data.</text>
</comment>
<reference evidence="1 2" key="1">
    <citation type="submission" date="2018-07" db="EMBL/GenBank/DDBJ databases">
        <title>A high quality draft genome assembly of the barn swallow (H. rustica rustica).</title>
        <authorList>
            <person name="Formenti G."/>
            <person name="Chiara M."/>
            <person name="Poveda L."/>
            <person name="Francoijs K.-J."/>
            <person name="Bonisoli-Alquati A."/>
            <person name="Canova L."/>
            <person name="Gianfranceschi L."/>
            <person name="Horner D.S."/>
            <person name="Saino N."/>
        </authorList>
    </citation>
    <scope>NUCLEOTIDE SEQUENCE [LARGE SCALE GENOMIC DNA]</scope>
    <source>
        <strain evidence="1">Chelidonia</strain>
        <tissue evidence="1">Blood</tissue>
    </source>
</reference>
<dbReference type="Proteomes" id="UP000269221">
    <property type="component" value="Unassembled WGS sequence"/>
</dbReference>
<protein>
    <submittedName>
        <fullName evidence="1">Uncharacterized protein</fullName>
    </submittedName>
</protein>
<dbReference type="AlphaFoldDB" id="A0A3M0K1F2"/>
<keyword evidence="2" id="KW-1185">Reference proteome</keyword>
<sequence>MNQFSQVSLEVWVDPNPKQAHLLVCWEQMMWGFDFQWEQPMGEKTSRCLGICSTYGPEIIPGDLYLSVKQVIPPPEMFAIYSDFNSETPPELPQHREDVELLERAQRRQQDEQRDGAALLGAKAGRAGIVQPGREKLWAELRVALQGLKEVTRKMEREYLPGVE</sequence>
<evidence type="ECO:0000313" key="1">
    <source>
        <dbReference type="EMBL" id="RMC06151.1"/>
    </source>
</evidence>
<proteinExistence type="predicted"/>
<accession>A0A3M0K1F2</accession>
<evidence type="ECO:0000313" key="2">
    <source>
        <dbReference type="Proteomes" id="UP000269221"/>
    </source>
</evidence>
<organism evidence="1 2">
    <name type="scientific">Hirundo rustica rustica</name>
    <dbReference type="NCBI Taxonomy" id="333673"/>
    <lineage>
        <taxon>Eukaryota</taxon>
        <taxon>Metazoa</taxon>
        <taxon>Chordata</taxon>
        <taxon>Craniata</taxon>
        <taxon>Vertebrata</taxon>
        <taxon>Euteleostomi</taxon>
        <taxon>Archelosauria</taxon>
        <taxon>Archosauria</taxon>
        <taxon>Dinosauria</taxon>
        <taxon>Saurischia</taxon>
        <taxon>Theropoda</taxon>
        <taxon>Coelurosauria</taxon>
        <taxon>Aves</taxon>
        <taxon>Neognathae</taxon>
        <taxon>Neoaves</taxon>
        <taxon>Telluraves</taxon>
        <taxon>Australaves</taxon>
        <taxon>Passeriformes</taxon>
        <taxon>Sylvioidea</taxon>
        <taxon>Hirundinidae</taxon>
        <taxon>Hirundo</taxon>
    </lineage>
</organism>
<dbReference type="EMBL" id="QRBI01000120">
    <property type="protein sequence ID" value="RMC06151.1"/>
    <property type="molecule type" value="Genomic_DNA"/>
</dbReference>
<gene>
    <name evidence="1" type="ORF">DUI87_15581</name>
</gene>
<name>A0A3M0K1F2_HIRRU</name>